<protein>
    <submittedName>
        <fullName evidence="1">Uncharacterized protein</fullName>
    </submittedName>
</protein>
<accession>A0A1H7NZM8</accession>
<keyword evidence="2" id="KW-1185">Reference proteome</keyword>
<evidence type="ECO:0000313" key="2">
    <source>
        <dbReference type="Proteomes" id="UP000199664"/>
    </source>
</evidence>
<dbReference type="EMBL" id="FOAN01000003">
    <property type="protein sequence ID" value="SEL29022.1"/>
    <property type="molecule type" value="Genomic_DNA"/>
</dbReference>
<proteinExistence type="predicted"/>
<reference evidence="2" key="1">
    <citation type="submission" date="2016-10" db="EMBL/GenBank/DDBJ databases">
        <authorList>
            <person name="Varghese N."/>
            <person name="Submissions S."/>
        </authorList>
    </citation>
    <scope>NUCLEOTIDE SEQUENCE [LARGE SCALE GENOMIC DNA]</scope>
    <source>
        <strain evidence="2">LMG 26383,CCUG 61248,R- 45681</strain>
    </source>
</reference>
<gene>
    <name evidence="1" type="ORF">SAMN04515666_103317</name>
</gene>
<sequence>MPQITEFAEFFKLRAVLAQVSHLANARAVDVDEACWIKASDDCWASGWAGAYEATCFAAHDCAWVTAAAAARAAAGLAAGLATHAFKVALQASATELLLRMARCGDPFSR</sequence>
<evidence type="ECO:0000313" key="1">
    <source>
        <dbReference type="EMBL" id="SEL29022.1"/>
    </source>
</evidence>
<dbReference type="AlphaFoldDB" id="A0A1H7NZM8"/>
<organism evidence="1 2">
    <name type="scientific">Bosea lupini</name>
    <dbReference type="NCBI Taxonomy" id="1036779"/>
    <lineage>
        <taxon>Bacteria</taxon>
        <taxon>Pseudomonadati</taxon>
        <taxon>Pseudomonadota</taxon>
        <taxon>Alphaproteobacteria</taxon>
        <taxon>Hyphomicrobiales</taxon>
        <taxon>Boseaceae</taxon>
        <taxon>Bosea</taxon>
    </lineage>
</organism>
<dbReference type="RefSeq" id="WP_091833372.1">
    <property type="nucleotide sequence ID" value="NZ_FOAN01000003.1"/>
</dbReference>
<name>A0A1H7NZM8_9HYPH</name>
<dbReference type="Proteomes" id="UP000199664">
    <property type="component" value="Unassembled WGS sequence"/>
</dbReference>